<keyword evidence="3" id="KW-1185">Reference proteome</keyword>
<gene>
    <name evidence="2" type="ORF">GCK32_014221</name>
</gene>
<accession>A0AAN8EW43</accession>
<feature type="domain" description="EB" evidence="1">
    <location>
        <begin position="113"/>
        <end position="164"/>
    </location>
</feature>
<feature type="non-terminal residue" evidence="2">
    <location>
        <position position="284"/>
    </location>
</feature>
<dbReference type="Proteomes" id="UP001331761">
    <property type="component" value="Unassembled WGS sequence"/>
</dbReference>
<dbReference type="SMART" id="SM00289">
    <property type="entry name" value="WR1"/>
    <property type="match status" value="4"/>
</dbReference>
<proteinExistence type="predicted"/>
<dbReference type="EMBL" id="WIXE01025253">
    <property type="protein sequence ID" value="KAK5964884.1"/>
    <property type="molecule type" value="Genomic_DNA"/>
</dbReference>
<dbReference type="InterPro" id="IPR006149">
    <property type="entry name" value="EB_dom"/>
</dbReference>
<feature type="domain" description="EB" evidence="1">
    <location>
        <begin position="2"/>
        <end position="46"/>
    </location>
</feature>
<feature type="domain" description="EB" evidence="1">
    <location>
        <begin position="171"/>
        <end position="221"/>
    </location>
</feature>
<evidence type="ECO:0000313" key="3">
    <source>
        <dbReference type="Proteomes" id="UP001331761"/>
    </source>
</evidence>
<dbReference type="InterPro" id="IPR006150">
    <property type="entry name" value="Cys_repeat_1"/>
</dbReference>
<feature type="domain" description="EB" evidence="1">
    <location>
        <begin position="54"/>
        <end position="105"/>
    </location>
</feature>
<evidence type="ECO:0000313" key="2">
    <source>
        <dbReference type="EMBL" id="KAK5964884.1"/>
    </source>
</evidence>
<protein>
    <recommendedName>
        <fullName evidence="1">EB domain-containing protein</fullName>
    </recommendedName>
</protein>
<dbReference type="AlphaFoldDB" id="A0AAN8EW43"/>
<dbReference type="PANTHER" id="PTHR37157">
    <property type="entry name" value="PRION-LIKE-(Q/N-RICH) DOMAIN-BEARING PROTEIN 25"/>
    <property type="match status" value="1"/>
</dbReference>
<dbReference type="Pfam" id="PF01683">
    <property type="entry name" value="EB"/>
    <property type="match status" value="5"/>
</dbReference>
<reference evidence="2 3" key="1">
    <citation type="submission" date="2019-10" db="EMBL/GenBank/DDBJ databases">
        <title>Assembly and Annotation for the nematode Trichostrongylus colubriformis.</title>
        <authorList>
            <person name="Martin J."/>
        </authorList>
    </citation>
    <scope>NUCLEOTIDE SEQUENCE [LARGE SCALE GENOMIC DNA]</scope>
    <source>
        <strain evidence="2">G859</strain>
        <tissue evidence="2">Whole worm</tissue>
    </source>
</reference>
<evidence type="ECO:0000259" key="1">
    <source>
        <dbReference type="Pfam" id="PF01683"/>
    </source>
</evidence>
<sequence>MVNGRCESLASPGMNCIAREQCIDNSQCIGNTCQCIQGYDLINGYCIRYREGQCQPTQTMINNQCVTYSVVNGPCVADAQCVGGATCQNGVCQCTPGNTAMYGFCIRDTTTRCNSFEVYVDGQCYPMARAGGPCMYNEQCTGNSQCTNGYCMCSNGVPPTNGMCNAQNTGCKSYQVAVNSQCLDKMSVGQSCINSAQCIANAMCSQTCQCSFAYTYNGTACVTGILYCGQGMVSVSGRCLQLVPLGGNCQYSAQCMGFGTCISSVCMCPRGHSAIDGVCRSNSE</sequence>
<name>A0AAN8EW43_TRICO</name>
<organism evidence="2 3">
    <name type="scientific">Trichostrongylus colubriformis</name>
    <name type="common">Black scour worm</name>
    <dbReference type="NCBI Taxonomy" id="6319"/>
    <lineage>
        <taxon>Eukaryota</taxon>
        <taxon>Metazoa</taxon>
        <taxon>Ecdysozoa</taxon>
        <taxon>Nematoda</taxon>
        <taxon>Chromadorea</taxon>
        <taxon>Rhabditida</taxon>
        <taxon>Rhabditina</taxon>
        <taxon>Rhabditomorpha</taxon>
        <taxon>Strongyloidea</taxon>
        <taxon>Trichostrongylidae</taxon>
        <taxon>Trichostrongylus</taxon>
    </lineage>
</organism>
<feature type="domain" description="EB" evidence="1">
    <location>
        <begin position="228"/>
        <end position="279"/>
    </location>
</feature>
<dbReference type="PANTHER" id="PTHR37157:SF2">
    <property type="entry name" value="EB DOMAIN-CONTAINING PROTEIN-RELATED"/>
    <property type="match status" value="1"/>
</dbReference>
<comment type="caution">
    <text evidence="2">The sequence shown here is derived from an EMBL/GenBank/DDBJ whole genome shotgun (WGS) entry which is preliminary data.</text>
</comment>